<reference evidence="2" key="1">
    <citation type="journal article" date="2015" name="Genome Announc.">
        <title>Draft Genome Sequence of the Pathogenic Filamentous Fungus Aspergillus udagawae Strain IFM 46973T.</title>
        <authorList>
            <person name="Kusuya Y."/>
            <person name="Takahashi-Nakaguchi A."/>
            <person name="Takahashi H."/>
            <person name="Yaguchi T."/>
        </authorList>
    </citation>
    <scope>NUCLEOTIDE SEQUENCE</scope>
    <source>
        <strain evidence="2">IFM 46973</strain>
    </source>
</reference>
<comment type="caution">
    <text evidence="2">The sequence shown here is derived from an EMBL/GenBank/DDBJ whole genome shotgun (WGS) entry which is preliminary data.</text>
</comment>
<organism evidence="2 3">
    <name type="scientific">Aspergillus udagawae</name>
    <dbReference type="NCBI Taxonomy" id="91492"/>
    <lineage>
        <taxon>Eukaryota</taxon>
        <taxon>Fungi</taxon>
        <taxon>Dikarya</taxon>
        <taxon>Ascomycota</taxon>
        <taxon>Pezizomycotina</taxon>
        <taxon>Eurotiomycetes</taxon>
        <taxon>Eurotiomycetidae</taxon>
        <taxon>Eurotiales</taxon>
        <taxon>Aspergillaceae</taxon>
        <taxon>Aspergillus</taxon>
        <taxon>Aspergillus subgen. Fumigati</taxon>
    </lineage>
</organism>
<name>A0A8E0UWL8_9EURO</name>
<evidence type="ECO:0000313" key="3">
    <source>
        <dbReference type="Proteomes" id="UP000036893"/>
    </source>
</evidence>
<gene>
    <name evidence="2" type="ORF">Aud_000171</name>
</gene>
<reference evidence="2" key="2">
    <citation type="submission" date="2021-01" db="EMBL/GenBank/DDBJ databases">
        <title>Pan-genome distribution and transcriptional activeness of fungal secondary metabolism genes in Aspergillus section Fumigati.</title>
        <authorList>
            <person name="Takahashi H."/>
            <person name="Umemura M."/>
            <person name="Ninomiya A."/>
            <person name="Kusuya Y."/>
            <person name="Urayama S."/>
            <person name="Shimizu M."/>
            <person name="Watanabe A."/>
            <person name="Kamei K."/>
            <person name="Yaguchi T."/>
            <person name="Hagiwara D."/>
        </authorList>
    </citation>
    <scope>NUCLEOTIDE SEQUENCE</scope>
    <source>
        <strain evidence="2">IFM 46973</strain>
    </source>
</reference>
<evidence type="ECO:0000259" key="1">
    <source>
        <dbReference type="Pfam" id="PF24494"/>
    </source>
</evidence>
<dbReference type="RefSeq" id="XP_043141621.1">
    <property type="nucleotide sequence ID" value="XM_043285686.1"/>
</dbReference>
<dbReference type="GeneID" id="66987647"/>
<dbReference type="Pfam" id="PF24494">
    <property type="entry name" value="DUF7587"/>
    <property type="match status" value="1"/>
</dbReference>
<dbReference type="InterPro" id="IPR056009">
    <property type="entry name" value="DUF7587"/>
</dbReference>
<feature type="domain" description="DUF7587" evidence="1">
    <location>
        <begin position="24"/>
        <end position="168"/>
    </location>
</feature>
<dbReference type="EMBL" id="BBXM02000001">
    <property type="protein sequence ID" value="GIC84355.1"/>
    <property type="molecule type" value="Genomic_DNA"/>
</dbReference>
<accession>A0A8E0UWL8</accession>
<evidence type="ECO:0000313" key="2">
    <source>
        <dbReference type="EMBL" id="GIC84355.1"/>
    </source>
</evidence>
<dbReference type="Proteomes" id="UP000036893">
    <property type="component" value="Unassembled WGS sequence"/>
</dbReference>
<proteinExistence type="predicted"/>
<protein>
    <recommendedName>
        <fullName evidence="1">DUF7587 domain-containing protein</fullName>
    </recommendedName>
</protein>
<dbReference type="AlphaFoldDB" id="A0A8E0UWL8"/>
<sequence>MQSVTFNPNPFLLFNMKHFRKGSPPRYLFRVHAPLSAGESSANAVRSPAALYAHPEQMNDLFALAPSDAAKLLKDHLHWKCNDSCNLMSWTTSVLFALQHGLRRHRTDRLCPAFADIFLLMIDTRDFQEGTFIKDLEVVTALDTHDRYWDDYLTLRSTDYFGEYLSQGALDIQGKCVQVSFQTLIDLGLFALFPPLAVEAEWEKLARRVVELRQPLHRREICITTPGEVRTAVQLARDGFGGRWTFPVAAMLLALKPRANNDQVIIEGFEAEFSGKVKLSIVEHANESRK</sequence>